<dbReference type="OrthoDB" id="190958at2759"/>
<evidence type="ECO:0000259" key="9">
    <source>
        <dbReference type="Pfam" id="PF12871"/>
    </source>
</evidence>
<dbReference type="GO" id="GO:0000398">
    <property type="term" value="P:mRNA splicing, via spliceosome"/>
    <property type="evidence" value="ECO:0007669"/>
    <property type="project" value="UniProtKB-UniRule"/>
</dbReference>
<evidence type="ECO:0000313" key="11">
    <source>
        <dbReference type="Proteomes" id="UP000285301"/>
    </source>
</evidence>
<organism evidence="10 11">
    <name type="scientific">Dinothrombium tinctorium</name>
    <dbReference type="NCBI Taxonomy" id="1965070"/>
    <lineage>
        <taxon>Eukaryota</taxon>
        <taxon>Metazoa</taxon>
        <taxon>Ecdysozoa</taxon>
        <taxon>Arthropoda</taxon>
        <taxon>Chelicerata</taxon>
        <taxon>Arachnida</taxon>
        <taxon>Acari</taxon>
        <taxon>Acariformes</taxon>
        <taxon>Trombidiformes</taxon>
        <taxon>Prostigmata</taxon>
        <taxon>Anystina</taxon>
        <taxon>Parasitengona</taxon>
        <taxon>Trombidioidea</taxon>
        <taxon>Trombidiidae</taxon>
        <taxon>Dinothrombium</taxon>
    </lineage>
</organism>
<evidence type="ECO:0000256" key="7">
    <source>
        <dbReference type="RuleBase" id="RU367025"/>
    </source>
</evidence>
<dbReference type="PANTHER" id="PTHR23142">
    <property type="entry name" value="PRE-MRNA-SPLICING FACTOR 38A-RELATED"/>
    <property type="match status" value="1"/>
</dbReference>
<evidence type="ECO:0000256" key="5">
    <source>
        <dbReference type="ARBA" id="ARBA00023187"/>
    </source>
</evidence>
<gene>
    <name evidence="10" type="ORF">B4U79_03021</name>
</gene>
<dbReference type="GO" id="GO:0005681">
    <property type="term" value="C:spliceosomal complex"/>
    <property type="evidence" value="ECO:0007669"/>
    <property type="project" value="UniProtKB-KW"/>
</dbReference>
<dbReference type="Pfam" id="PF03371">
    <property type="entry name" value="PRP38"/>
    <property type="match status" value="1"/>
</dbReference>
<evidence type="ECO:0000256" key="1">
    <source>
        <dbReference type="ARBA" id="ARBA00004123"/>
    </source>
</evidence>
<keyword evidence="11" id="KW-1185">Reference proteome</keyword>
<proteinExistence type="inferred from homology"/>
<dbReference type="InterPro" id="IPR005037">
    <property type="entry name" value="PRP38"/>
</dbReference>
<dbReference type="AlphaFoldDB" id="A0A3S4Q8Y6"/>
<feature type="domain" description="Pre-mRNA-splicing factor 38 C-terminal" evidence="9">
    <location>
        <begin position="167"/>
        <end position="262"/>
    </location>
</feature>
<accession>A0A3S4Q8Y6</accession>
<evidence type="ECO:0000256" key="8">
    <source>
        <dbReference type="SAM" id="MobiDB-lite"/>
    </source>
</evidence>
<evidence type="ECO:0000256" key="2">
    <source>
        <dbReference type="ARBA" id="ARBA00006164"/>
    </source>
</evidence>
<keyword evidence="6 7" id="KW-0539">Nucleus</keyword>
<feature type="region of interest" description="Disordered" evidence="8">
    <location>
        <begin position="177"/>
        <end position="265"/>
    </location>
</feature>
<reference evidence="10 11" key="1">
    <citation type="journal article" date="2018" name="Gigascience">
        <title>Genomes of trombidid mites reveal novel predicted allergens and laterally-transferred genes associated with secondary metabolism.</title>
        <authorList>
            <person name="Dong X."/>
            <person name="Chaisiri K."/>
            <person name="Xia D."/>
            <person name="Armstrong S.D."/>
            <person name="Fang Y."/>
            <person name="Donnelly M.J."/>
            <person name="Kadowaki T."/>
            <person name="McGarry J.W."/>
            <person name="Darby A.C."/>
            <person name="Makepeace B.L."/>
        </authorList>
    </citation>
    <scope>NUCLEOTIDE SEQUENCE [LARGE SCALE GENOMIC DNA]</scope>
    <source>
        <strain evidence="10">UoL-WK</strain>
    </source>
</reference>
<feature type="non-terminal residue" evidence="10">
    <location>
        <position position="1"/>
    </location>
</feature>
<evidence type="ECO:0000256" key="4">
    <source>
        <dbReference type="ARBA" id="ARBA00022728"/>
    </source>
</evidence>
<dbReference type="InterPro" id="IPR024767">
    <property type="entry name" value="PRP38_C"/>
</dbReference>
<evidence type="ECO:0000313" key="10">
    <source>
        <dbReference type="EMBL" id="RWS00356.1"/>
    </source>
</evidence>
<keyword evidence="3 7" id="KW-0507">mRNA processing</keyword>
<comment type="similarity">
    <text evidence="2 7">Belongs to the PRP38 family.</text>
</comment>
<feature type="compositionally biased region" description="Acidic residues" evidence="8">
    <location>
        <begin position="177"/>
        <end position="186"/>
    </location>
</feature>
<dbReference type="Pfam" id="PF12871">
    <property type="entry name" value="PRP38_assoc"/>
    <property type="match status" value="1"/>
</dbReference>
<feature type="compositionally biased region" description="Basic and acidic residues" evidence="8">
    <location>
        <begin position="191"/>
        <end position="203"/>
    </location>
</feature>
<dbReference type="Proteomes" id="UP000285301">
    <property type="component" value="Unassembled WGS sequence"/>
</dbReference>
<comment type="subcellular location">
    <subcellularLocation>
        <location evidence="1 7">Nucleus</location>
    </subcellularLocation>
</comment>
<feature type="compositionally biased region" description="Basic residues" evidence="8">
    <location>
        <begin position="214"/>
        <end position="265"/>
    </location>
</feature>
<evidence type="ECO:0000256" key="6">
    <source>
        <dbReference type="ARBA" id="ARBA00023242"/>
    </source>
</evidence>
<protein>
    <recommendedName>
        <fullName evidence="7">Pre-mRNA-splicing factor 38</fullName>
    </recommendedName>
</protein>
<keyword evidence="5 7" id="KW-0508">mRNA splicing</keyword>
<sequence>HGTNPQYLVEKIIRTRIYESRYWKEECFALNAELIVDKGIELRYIGGIYGGNIKPTPFLCLLLKMLQIQPTKDIIIEFIRQEDYKYIRALGAFYLRLTGTSLEAWKYLEPLYNDYRKLRHMDRMGKFSVMHMDEFIDILLREDRVFDVILPRISKRHVHEEAGILEPRVSVLEEDINNVESDEEETNAVATDRDAEKNRENKRNYSPKQTQRSRSPRRSHSRSRSRSRSPHHKKSSRSKSDKRRRERSLSRERRRRSRSRSRMNE</sequence>
<name>A0A3S4Q8Y6_9ACAR</name>
<keyword evidence="4 7" id="KW-0747">Spliceosome</keyword>
<evidence type="ECO:0000256" key="3">
    <source>
        <dbReference type="ARBA" id="ARBA00022664"/>
    </source>
</evidence>
<dbReference type="STRING" id="1965070.A0A3S4Q8Y6"/>
<comment type="caution">
    <text evidence="10">The sequence shown here is derived from an EMBL/GenBank/DDBJ whole genome shotgun (WGS) entry which is preliminary data.</text>
</comment>
<comment type="function">
    <text evidence="7">Required for pre-mRNA splicing.</text>
</comment>
<dbReference type="EMBL" id="NCKU01011680">
    <property type="protein sequence ID" value="RWS00356.1"/>
    <property type="molecule type" value="Genomic_DNA"/>
</dbReference>